<dbReference type="EMBL" id="HBIU01004113">
    <property type="protein sequence ID" value="CAE0622843.1"/>
    <property type="molecule type" value="Transcribed_RNA"/>
</dbReference>
<sequence>MGRSDQHKYYFIKPHPVLSWEVETVTRAFPTTPWVYLFRNPVEVLMSQLVKYQPPGASVYGGFCLSRVRIGQDWRPEEKVHHILGSYAMKASREEYCAAFLHSLDQYMIDSIVDSSPGIPVEYPNLVNKFLDIYLPKHFLVKQTERQKYAMKEVTLVYSKQRAPNKAKFAPGSSYKDDTKKKEHDAWPELVNGANRILDKSFKILKDMETKALARLNSSENAY</sequence>
<evidence type="ECO:0008006" key="2">
    <source>
        <dbReference type="Google" id="ProtNLM"/>
    </source>
</evidence>
<proteinExistence type="predicted"/>
<dbReference type="AlphaFoldDB" id="A0A7S3URN0"/>
<accession>A0A7S3URN0</accession>
<name>A0A7S3URN0_HETAK</name>
<organism evidence="1">
    <name type="scientific">Heterosigma akashiwo</name>
    <name type="common">Chromophytic alga</name>
    <name type="synonym">Heterosigma carterae</name>
    <dbReference type="NCBI Taxonomy" id="2829"/>
    <lineage>
        <taxon>Eukaryota</taxon>
        <taxon>Sar</taxon>
        <taxon>Stramenopiles</taxon>
        <taxon>Ochrophyta</taxon>
        <taxon>Raphidophyceae</taxon>
        <taxon>Chattonellales</taxon>
        <taxon>Chattonellaceae</taxon>
        <taxon>Heterosigma</taxon>
    </lineage>
</organism>
<gene>
    <name evidence="1" type="ORF">HAKA00212_LOCUS1506</name>
</gene>
<protein>
    <recommendedName>
        <fullName evidence="2">Sulfotransferase domain-containing protein</fullName>
    </recommendedName>
</protein>
<evidence type="ECO:0000313" key="1">
    <source>
        <dbReference type="EMBL" id="CAE0622843.1"/>
    </source>
</evidence>
<reference evidence="1" key="1">
    <citation type="submission" date="2021-01" db="EMBL/GenBank/DDBJ databases">
        <authorList>
            <person name="Corre E."/>
            <person name="Pelletier E."/>
            <person name="Niang G."/>
            <person name="Scheremetjew M."/>
            <person name="Finn R."/>
            <person name="Kale V."/>
            <person name="Holt S."/>
            <person name="Cochrane G."/>
            <person name="Meng A."/>
            <person name="Brown T."/>
            <person name="Cohen L."/>
        </authorList>
    </citation>
    <scope>NUCLEOTIDE SEQUENCE</scope>
    <source>
        <strain evidence="1">CCMP3107</strain>
    </source>
</reference>